<evidence type="ECO:0000259" key="1">
    <source>
        <dbReference type="Pfam" id="PF04149"/>
    </source>
</evidence>
<dbReference type="Pfam" id="PF04149">
    <property type="entry name" value="DUF397"/>
    <property type="match status" value="1"/>
</dbReference>
<gene>
    <name evidence="2" type="ORF">GCM10010319_10420</name>
</gene>
<comment type="caution">
    <text evidence="2">The sequence shown here is derived from an EMBL/GenBank/DDBJ whole genome shotgun (WGS) entry which is preliminary data.</text>
</comment>
<dbReference type="RefSeq" id="WP_344116453.1">
    <property type="nucleotide sequence ID" value="NZ_BAAABW010000004.1"/>
</dbReference>
<dbReference type="EMBL" id="BAAABW010000004">
    <property type="protein sequence ID" value="GAA0336298.1"/>
    <property type="molecule type" value="Genomic_DNA"/>
</dbReference>
<organism evidence="2 3">
    <name type="scientific">Streptomyces blastmyceticus</name>
    <dbReference type="NCBI Taxonomy" id="68180"/>
    <lineage>
        <taxon>Bacteria</taxon>
        <taxon>Bacillati</taxon>
        <taxon>Actinomycetota</taxon>
        <taxon>Actinomycetes</taxon>
        <taxon>Kitasatosporales</taxon>
        <taxon>Streptomycetaceae</taxon>
        <taxon>Streptomyces</taxon>
    </lineage>
</organism>
<name>A0ABN1UFQ1_9ACTN</name>
<reference evidence="2 3" key="1">
    <citation type="journal article" date="2019" name="Int. J. Syst. Evol. Microbiol.">
        <title>The Global Catalogue of Microorganisms (GCM) 10K type strain sequencing project: providing services to taxonomists for standard genome sequencing and annotation.</title>
        <authorList>
            <consortium name="The Broad Institute Genomics Platform"/>
            <consortium name="The Broad Institute Genome Sequencing Center for Infectious Disease"/>
            <person name="Wu L."/>
            <person name="Ma J."/>
        </authorList>
    </citation>
    <scope>NUCLEOTIDE SEQUENCE [LARGE SCALE GENOMIC DNA]</scope>
    <source>
        <strain evidence="2 3">JCM 4565</strain>
    </source>
</reference>
<feature type="domain" description="DUF397" evidence="1">
    <location>
        <begin position="4"/>
        <end position="53"/>
    </location>
</feature>
<dbReference type="Proteomes" id="UP001500063">
    <property type="component" value="Unassembled WGS sequence"/>
</dbReference>
<proteinExistence type="predicted"/>
<evidence type="ECO:0000313" key="3">
    <source>
        <dbReference type="Proteomes" id="UP001500063"/>
    </source>
</evidence>
<evidence type="ECO:0000313" key="2">
    <source>
        <dbReference type="EMBL" id="GAA0336298.1"/>
    </source>
</evidence>
<accession>A0ABN1UFQ1</accession>
<sequence length="71" mass="7865">MSTFKKSSYSIGNESCVEISLSPDLISIRDSKNLNGPALHFTSLAYRLFIRTLTNGELHSPIRVAARQHSS</sequence>
<dbReference type="InterPro" id="IPR007278">
    <property type="entry name" value="DUF397"/>
</dbReference>
<protein>
    <recommendedName>
        <fullName evidence="1">DUF397 domain-containing protein</fullName>
    </recommendedName>
</protein>
<keyword evidence="3" id="KW-1185">Reference proteome</keyword>